<comment type="caution">
    <text evidence="4">The sequence shown here is derived from an EMBL/GenBank/DDBJ whole genome shotgun (WGS) entry which is preliminary data.</text>
</comment>
<keyword evidence="5" id="KW-1185">Reference proteome</keyword>
<keyword evidence="2" id="KW-0812">Transmembrane</keyword>
<evidence type="ECO:0000313" key="4">
    <source>
        <dbReference type="EMBL" id="GMF64990.1"/>
    </source>
</evidence>
<organism evidence="4 5">
    <name type="scientific">Phytophthora lilii</name>
    <dbReference type="NCBI Taxonomy" id="2077276"/>
    <lineage>
        <taxon>Eukaryota</taxon>
        <taxon>Sar</taxon>
        <taxon>Stramenopiles</taxon>
        <taxon>Oomycota</taxon>
        <taxon>Peronosporomycetes</taxon>
        <taxon>Peronosporales</taxon>
        <taxon>Peronosporaceae</taxon>
        <taxon>Phytophthora</taxon>
    </lineage>
</organism>
<accession>A0A9W7D9W5</accession>
<evidence type="ECO:0000256" key="2">
    <source>
        <dbReference type="SAM" id="Phobius"/>
    </source>
</evidence>
<feature type="transmembrane region" description="Helical" evidence="2">
    <location>
        <begin position="193"/>
        <end position="212"/>
    </location>
</feature>
<evidence type="ECO:0000256" key="1">
    <source>
        <dbReference type="SAM" id="MobiDB-lite"/>
    </source>
</evidence>
<feature type="chain" id="PRO_5040902558" evidence="3">
    <location>
        <begin position="27"/>
        <end position="249"/>
    </location>
</feature>
<keyword evidence="2" id="KW-1133">Transmembrane helix</keyword>
<dbReference type="AlphaFoldDB" id="A0A9W7D9W5"/>
<proteinExistence type="predicted"/>
<keyword evidence="2" id="KW-0472">Membrane</keyword>
<feature type="region of interest" description="Disordered" evidence="1">
    <location>
        <begin position="87"/>
        <end position="106"/>
    </location>
</feature>
<name>A0A9W7D9W5_9STRA</name>
<feature type="signal peptide" evidence="3">
    <location>
        <begin position="1"/>
        <end position="26"/>
    </location>
</feature>
<evidence type="ECO:0000313" key="5">
    <source>
        <dbReference type="Proteomes" id="UP001165083"/>
    </source>
</evidence>
<dbReference type="Proteomes" id="UP001165083">
    <property type="component" value="Unassembled WGS sequence"/>
</dbReference>
<sequence>MKRLVNFYVWWVALTLLHLSTDATTASCESRVTVGDQNVGISAIEDALCKNGGLGCFSDGVCRYCQKFASPQSIHLVKCNSVSTATQAPATTKPPTGAPLASSSSSDCSSFVKKSTLTGISFVTDTTCNVARPIALGCTSRTSCRLCRTVKNEANQFLANCAALQKPKTSIRTIALSGAPIDITGGSEPNVNYILIVCIGVMALVVAIIGLAHAKICRHDSTDAAAAYSFSDTGLVSDNDLQEDKLAKP</sequence>
<reference evidence="4" key="1">
    <citation type="submission" date="2023-04" db="EMBL/GenBank/DDBJ databases">
        <title>Phytophthora lilii NBRC 32176.</title>
        <authorList>
            <person name="Ichikawa N."/>
            <person name="Sato H."/>
            <person name="Tonouchi N."/>
        </authorList>
    </citation>
    <scope>NUCLEOTIDE SEQUENCE</scope>
    <source>
        <strain evidence="4">NBRC 32176</strain>
    </source>
</reference>
<dbReference type="EMBL" id="BSXW01012438">
    <property type="protein sequence ID" value="GMF64990.1"/>
    <property type="molecule type" value="Genomic_DNA"/>
</dbReference>
<gene>
    <name evidence="4" type="ORF">Plil01_001772900</name>
</gene>
<evidence type="ECO:0000256" key="3">
    <source>
        <dbReference type="SAM" id="SignalP"/>
    </source>
</evidence>
<keyword evidence="3" id="KW-0732">Signal</keyword>
<protein>
    <submittedName>
        <fullName evidence="4">Unnamed protein product</fullName>
    </submittedName>
</protein>
<dbReference type="OrthoDB" id="124563at2759"/>